<dbReference type="InterPro" id="IPR012338">
    <property type="entry name" value="Beta-lactam/transpept-like"/>
</dbReference>
<proteinExistence type="inferred from homology"/>
<sequence length="484" mass="50875">MRMFLPLPTLAVALALPFSGVAAQTAPPPPLSAIAHQLEQAPSGARYGLLVATLDGAPVLAIAPDERFIPASNTKMFTTATAYANLAALDRAAQGTGVRIEGRDVILEGRGDARLSSAEDCRVDCLQTLADAIAARTRRVRDVIGDDSWYPDERWGPGMSWNNIQSRYGTGISALTLDDNALTASVTPGAIGAPPTVRAAGYYRIDNRVVTVPGTAQAIVADRAPNGRLVRLTGTIGVEAAPATLHFSVDDPAHHAAWRLGELLRARGVTVTGDIRTRHRPLGPGDDPAIRNGTPAARPPAAPLLAQLPALPLAEDMRIINKQSQNLHADLMLRRVARAQGSGSIADGQAALDRLMAQAGVAKASYSFADGSGMSSYNRISPRAAVTLLTWIARQPWGAAWRDTLPVAGQDGTLRNRFKGTILEGKLFAKTGSLNASRALSGYLVTKTGQTLVFSALANDMPDGTDAQASAAVDRALVALAEAM</sequence>
<dbReference type="NCBIfam" id="TIGR00666">
    <property type="entry name" value="PBP4"/>
    <property type="match status" value="1"/>
</dbReference>
<feature type="signal peptide" evidence="3">
    <location>
        <begin position="1"/>
        <end position="22"/>
    </location>
</feature>
<dbReference type="InterPro" id="IPR000667">
    <property type="entry name" value="Peptidase_S13"/>
</dbReference>
<keyword evidence="2 4" id="KW-0378">Hydrolase</keyword>
<keyword evidence="4" id="KW-0645">Protease</keyword>
<dbReference type="PANTHER" id="PTHR30023">
    <property type="entry name" value="D-ALANYL-D-ALANINE CARBOXYPEPTIDASE"/>
    <property type="match status" value="1"/>
</dbReference>
<dbReference type="EMBL" id="JAPTHD010000006">
    <property type="protein sequence ID" value="MDV5824740.1"/>
    <property type="molecule type" value="Genomic_DNA"/>
</dbReference>
<protein>
    <submittedName>
        <fullName evidence="4">D-alanyl-D-alanine carboxypeptidase/D-alanyl-D-alanine-endopeptidase</fullName>
        <ecNumber evidence="4">3.4.16.4</ecNumber>
    </submittedName>
</protein>
<dbReference type="GO" id="GO:0009002">
    <property type="term" value="F:serine-type D-Ala-D-Ala carboxypeptidase activity"/>
    <property type="evidence" value="ECO:0007669"/>
    <property type="project" value="UniProtKB-EC"/>
</dbReference>
<evidence type="ECO:0000256" key="3">
    <source>
        <dbReference type="SAM" id="SignalP"/>
    </source>
</evidence>
<reference evidence="5" key="1">
    <citation type="journal article" date="2022" name="J Environ Chem Eng">
        <title>Biodegradation of petroleum oil using a constructed nonpathogenic and heavy metal-tolerant bacterial consortium isolated from marine sponges.</title>
        <authorList>
            <person name="Dechsakulwatana C."/>
            <person name="Rungsihiranrut A."/>
            <person name="Muangchinda C."/>
            <person name="Ningthoujam R."/>
            <person name="Klankeo P."/>
            <person name="Pinyakong O."/>
        </authorList>
    </citation>
    <scope>NUCLEOTIDE SEQUENCE [LARGE SCALE GENOMIC DNA]</scope>
    <source>
        <strain evidence="5">MO2-4</strain>
    </source>
</reference>
<dbReference type="RefSeq" id="WP_317517406.1">
    <property type="nucleotide sequence ID" value="NZ_JAPTHD010000006.1"/>
</dbReference>
<dbReference type="Gene3D" id="3.50.80.20">
    <property type="entry name" value="D-Ala-D-Ala carboxypeptidase C, peptidase S13"/>
    <property type="match status" value="1"/>
</dbReference>
<dbReference type="Pfam" id="PF02113">
    <property type="entry name" value="Peptidase_S13"/>
    <property type="match status" value="1"/>
</dbReference>
<dbReference type="Proteomes" id="UP001185984">
    <property type="component" value="Unassembled WGS sequence"/>
</dbReference>
<organism evidence="4 5">
    <name type="scientific">Sphingobium naphthae</name>
    <dbReference type="NCBI Taxonomy" id="1886786"/>
    <lineage>
        <taxon>Bacteria</taxon>
        <taxon>Pseudomonadati</taxon>
        <taxon>Pseudomonadota</taxon>
        <taxon>Alphaproteobacteria</taxon>
        <taxon>Sphingomonadales</taxon>
        <taxon>Sphingomonadaceae</taxon>
        <taxon>Sphingobium</taxon>
    </lineage>
</organism>
<accession>A0ABU3ZZ32</accession>
<name>A0ABU3ZZ32_9SPHN</name>
<dbReference type="PANTHER" id="PTHR30023:SF0">
    <property type="entry name" value="PENICILLIN-SENSITIVE CARBOXYPEPTIDASE A"/>
    <property type="match status" value="1"/>
</dbReference>
<feature type="chain" id="PRO_5047101504" evidence="3">
    <location>
        <begin position="23"/>
        <end position="484"/>
    </location>
</feature>
<gene>
    <name evidence="4" type="primary">dacB</name>
    <name evidence="4" type="ORF">O0R41_14135</name>
</gene>
<keyword evidence="4" id="KW-0121">Carboxypeptidase</keyword>
<evidence type="ECO:0000256" key="1">
    <source>
        <dbReference type="ARBA" id="ARBA00006096"/>
    </source>
</evidence>
<comment type="caution">
    <text evidence="4">The sequence shown here is derived from an EMBL/GenBank/DDBJ whole genome shotgun (WGS) entry which is preliminary data.</text>
</comment>
<dbReference type="EC" id="3.4.16.4" evidence="4"/>
<dbReference type="PRINTS" id="PR00922">
    <property type="entry name" value="DADACBPTASE3"/>
</dbReference>
<evidence type="ECO:0000313" key="4">
    <source>
        <dbReference type="EMBL" id="MDV5824740.1"/>
    </source>
</evidence>
<keyword evidence="5" id="KW-1185">Reference proteome</keyword>
<dbReference type="SUPFAM" id="SSF56601">
    <property type="entry name" value="beta-lactamase/transpeptidase-like"/>
    <property type="match status" value="1"/>
</dbReference>
<keyword evidence="3" id="KW-0732">Signal</keyword>
<evidence type="ECO:0000256" key="2">
    <source>
        <dbReference type="ARBA" id="ARBA00022801"/>
    </source>
</evidence>
<comment type="similarity">
    <text evidence="1">Belongs to the peptidase S13 family.</text>
</comment>
<dbReference type="Gene3D" id="3.40.710.10">
    <property type="entry name" value="DD-peptidase/beta-lactamase superfamily"/>
    <property type="match status" value="1"/>
</dbReference>
<evidence type="ECO:0000313" key="5">
    <source>
        <dbReference type="Proteomes" id="UP001185984"/>
    </source>
</evidence>